<sequence length="80" mass="8647">VISGLDPILRFFLYFLFRAVILSTSSSILSSGKMHFGEIVSGEGNSGKSVLGKIHSGSASKLLKIGWQTVEKKQVCLHPL</sequence>
<evidence type="ECO:0000313" key="2">
    <source>
        <dbReference type="Proteomes" id="UP001233999"/>
    </source>
</evidence>
<feature type="non-terminal residue" evidence="1">
    <location>
        <position position="80"/>
    </location>
</feature>
<accession>A0AAD8A2E2</accession>
<dbReference type="AlphaFoldDB" id="A0AAD8A2E2"/>
<organism evidence="1 2">
    <name type="scientific">Diploptera punctata</name>
    <name type="common">Pacific beetle cockroach</name>
    <dbReference type="NCBI Taxonomy" id="6984"/>
    <lineage>
        <taxon>Eukaryota</taxon>
        <taxon>Metazoa</taxon>
        <taxon>Ecdysozoa</taxon>
        <taxon>Arthropoda</taxon>
        <taxon>Hexapoda</taxon>
        <taxon>Insecta</taxon>
        <taxon>Pterygota</taxon>
        <taxon>Neoptera</taxon>
        <taxon>Polyneoptera</taxon>
        <taxon>Dictyoptera</taxon>
        <taxon>Blattodea</taxon>
        <taxon>Blaberoidea</taxon>
        <taxon>Blaberidae</taxon>
        <taxon>Diplopterinae</taxon>
        <taxon>Diploptera</taxon>
    </lineage>
</organism>
<dbReference type="Proteomes" id="UP001233999">
    <property type="component" value="Unassembled WGS sequence"/>
</dbReference>
<dbReference type="EMBL" id="JASPKZ010003886">
    <property type="protein sequence ID" value="KAJ9591123.1"/>
    <property type="molecule type" value="Genomic_DNA"/>
</dbReference>
<evidence type="ECO:0000313" key="1">
    <source>
        <dbReference type="EMBL" id="KAJ9591123.1"/>
    </source>
</evidence>
<reference evidence="1" key="1">
    <citation type="journal article" date="2023" name="IScience">
        <title>Live-bearing cockroach genome reveals convergent evolutionary mechanisms linked to viviparity in insects and beyond.</title>
        <authorList>
            <person name="Fouks B."/>
            <person name="Harrison M.C."/>
            <person name="Mikhailova A.A."/>
            <person name="Marchal E."/>
            <person name="English S."/>
            <person name="Carruthers M."/>
            <person name="Jennings E.C."/>
            <person name="Chiamaka E.L."/>
            <person name="Frigard R.A."/>
            <person name="Pippel M."/>
            <person name="Attardo G.M."/>
            <person name="Benoit J.B."/>
            <person name="Bornberg-Bauer E."/>
            <person name="Tobe S.S."/>
        </authorList>
    </citation>
    <scope>NUCLEOTIDE SEQUENCE</scope>
    <source>
        <strain evidence="1">Stay&amp;Tobe</strain>
    </source>
</reference>
<reference evidence="1" key="2">
    <citation type="submission" date="2023-05" db="EMBL/GenBank/DDBJ databases">
        <authorList>
            <person name="Fouks B."/>
        </authorList>
    </citation>
    <scope>NUCLEOTIDE SEQUENCE</scope>
    <source>
        <strain evidence="1">Stay&amp;Tobe</strain>
        <tissue evidence="1">Testes</tissue>
    </source>
</reference>
<feature type="non-terminal residue" evidence="1">
    <location>
        <position position="1"/>
    </location>
</feature>
<protein>
    <submittedName>
        <fullName evidence="1">Uncharacterized protein</fullName>
    </submittedName>
</protein>
<gene>
    <name evidence="1" type="ORF">L9F63_002344</name>
</gene>
<proteinExistence type="predicted"/>
<name>A0AAD8A2E2_DIPPU</name>
<keyword evidence="2" id="KW-1185">Reference proteome</keyword>
<comment type="caution">
    <text evidence="1">The sequence shown here is derived from an EMBL/GenBank/DDBJ whole genome shotgun (WGS) entry which is preliminary data.</text>
</comment>